<proteinExistence type="predicted"/>
<dbReference type="AlphaFoldDB" id="A0A1G9VAP1"/>
<name>A0A1G9VAP1_9BACT</name>
<dbReference type="EMBL" id="FNFO01000019">
    <property type="protein sequence ID" value="SDM69264.1"/>
    <property type="molecule type" value="Genomic_DNA"/>
</dbReference>
<protein>
    <submittedName>
        <fullName evidence="1">Uncharacterized protein</fullName>
    </submittedName>
</protein>
<evidence type="ECO:0000313" key="2">
    <source>
        <dbReference type="Proteomes" id="UP000198510"/>
    </source>
</evidence>
<reference evidence="1 2" key="1">
    <citation type="submission" date="2016-10" db="EMBL/GenBank/DDBJ databases">
        <authorList>
            <person name="de Groot N.N."/>
        </authorList>
    </citation>
    <scope>NUCLEOTIDE SEQUENCE [LARGE SCALE GENOMIC DNA]</scope>
    <source>
        <strain evidence="1 2">DSM 25186</strain>
    </source>
</reference>
<gene>
    <name evidence="1" type="ORF">SAMN05421823_11972</name>
</gene>
<dbReference type="Proteomes" id="UP000198510">
    <property type="component" value="Unassembled WGS sequence"/>
</dbReference>
<keyword evidence="2" id="KW-1185">Reference proteome</keyword>
<sequence length="277" mass="29540">MFGILGFAGQGGPGSGGGSVTTHSQLKGILGIGDRHLNQELLDKLVADYYDAPQLTSLSNPFGGTKEVGQRISGNFVLNFGVSYRDNVLDAANSGTFSTNQGGWFTAGPGAFNLKTAALSRTFTTDGQVGFDAVATMTISLVGKNTNNQNTNTRTISVPWYARPYYGVSNLEFLATPADLTNLGNSRLDADRKGDFNFVGGGYSYVALPVLFSFTGMQLKQLQNGAEGFDYAMNWQETYNGGAPAQIVVTNAFGLEVTYRILRSEYVLGGATALRIK</sequence>
<dbReference type="RefSeq" id="WP_089688657.1">
    <property type="nucleotide sequence ID" value="NZ_FNFO01000019.1"/>
</dbReference>
<organism evidence="1 2">
    <name type="scientific">Catalinimonas alkaloidigena</name>
    <dbReference type="NCBI Taxonomy" id="1075417"/>
    <lineage>
        <taxon>Bacteria</taxon>
        <taxon>Pseudomonadati</taxon>
        <taxon>Bacteroidota</taxon>
        <taxon>Cytophagia</taxon>
        <taxon>Cytophagales</taxon>
        <taxon>Catalimonadaceae</taxon>
        <taxon>Catalinimonas</taxon>
    </lineage>
</organism>
<evidence type="ECO:0000313" key="1">
    <source>
        <dbReference type="EMBL" id="SDM69264.1"/>
    </source>
</evidence>
<accession>A0A1G9VAP1</accession>
<dbReference type="STRING" id="1075417.SAMN05421823_11972"/>